<dbReference type="InterPro" id="IPR050126">
    <property type="entry name" value="Ap4A_hydrolase"/>
</dbReference>
<evidence type="ECO:0000313" key="4">
    <source>
        <dbReference type="EMBL" id="GLZ79931.1"/>
    </source>
</evidence>
<sequence length="270" mass="28943">MGGMTVLHGRRPDEGPAPHLGPHRTIAVLSDVHANVPALTAVLAEPEVAAADRIVFLGDLTWGPEPHETIAMVRALGERATCVRGNADRAVLDYARTDRVPERPRDTWMPARHTAADLDFVAAFHFTVVAEIDGLGAVRFCHGSPRSDTEAITPATAEERFVTLMAGVPEAILVSGHTHLQFDRAVGTDWRSVNPGSVGLPFHDGEPGVAMWALLGPGVHLRRTAYDAAEAVERAYAAADPSADRMKELLLTPPTVAEIVAHAEARVFSD</sequence>
<dbReference type="EMBL" id="BSTX01000003">
    <property type="protein sequence ID" value="GLZ79931.1"/>
    <property type="molecule type" value="Genomic_DNA"/>
</dbReference>
<dbReference type="PANTHER" id="PTHR42850">
    <property type="entry name" value="METALLOPHOSPHOESTERASE"/>
    <property type="match status" value="1"/>
</dbReference>
<accession>A0A9W6SSH2</accession>
<organism evidence="4 5">
    <name type="scientific">Actinorhabdospora filicis</name>
    <dbReference type="NCBI Taxonomy" id="1785913"/>
    <lineage>
        <taxon>Bacteria</taxon>
        <taxon>Bacillati</taxon>
        <taxon>Actinomycetota</taxon>
        <taxon>Actinomycetes</taxon>
        <taxon>Micromonosporales</taxon>
        <taxon>Micromonosporaceae</taxon>
        <taxon>Actinorhabdospora</taxon>
    </lineage>
</organism>
<reference evidence="4" key="1">
    <citation type="submission" date="2023-03" db="EMBL/GenBank/DDBJ databases">
        <title>Actinorhabdospora filicis NBRC 111898.</title>
        <authorList>
            <person name="Ichikawa N."/>
            <person name="Sato H."/>
            <person name="Tonouchi N."/>
        </authorList>
    </citation>
    <scope>NUCLEOTIDE SEQUENCE</scope>
    <source>
        <strain evidence="4">NBRC 111898</strain>
    </source>
</reference>
<feature type="region of interest" description="Disordered" evidence="2">
    <location>
        <begin position="1"/>
        <end position="22"/>
    </location>
</feature>
<evidence type="ECO:0000259" key="3">
    <source>
        <dbReference type="Pfam" id="PF12850"/>
    </source>
</evidence>
<comment type="caution">
    <text evidence="4">The sequence shown here is derived from an EMBL/GenBank/DDBJ whole genome shotgun (WGS) entry which is preliminary data.</text>
</comment>
<evidence type="ECO:0000256" key="2">
    <source>
        <dbReference type="SAM" id="MobiDB-lite"/>
    </source>
</evidence>
<dbReference type="InterPro" id="IPR029052">
    <property type="entry name" value="Metallo-depent_PP-like"/>
</dbReference>
<evidence type="ECO:0000256" key="1">
    <source>
        <dbReference type="ARBA" id="ARBA00008950"/>
    </source>
</evidence>
<gene>
    <name evidence="4" type="ORF">Afil01_47380</name>
</gene>
<dbReference type="GO" id="GO:0016791">
    <property type="term" value="F:phosphatase activity"/>
    <property type="evidence" value="ECO:0007669"/>
    <property type="project" value="TreeGrafter"/>
</dbReference>
<dbReference type="Gene3D" id="3.60.21.10">
    <property type="match status" value="1"/>
</dbReference>
<dbReference type="SUPFAM" id="SSF56300">
    <property type="entry name" value="Metallo-dependent phosphatases"/>
    <property type="match status" value="1"/>
</dbReference>
<keyword evidence="5" id="KW-1185">Reference proteome</keyword>
<dbReference type="InterPro" id="IPR011152">
    <property type="entry name" value="Pesterase_MJ0912"/>
</dbReference>
<evidence type="ECO:0000313" key="5">
    <source>
        <dbReference type="Proteomes" id="UP001165079"/>
    </source>
</evidence>
<name>A0A9W6SSH2_9ACTN</name>
<protein>
    <recommendedName>
        <fullName evidence="3">Calcineurin-like phosphoesterase domain-containing protein</fullName>
    </recommendedName>
</protein>
<dbReference type="Pfam" id="PF12850">
    <property type="entry name" value="Metallophos_2"/>
    <property type="match status" value="1"/>
</dbReference>
<dbReference type="InterPro" id="IPR024654">
    <property type="entry name" value="Calcineurin-like_PHP_lpxH"/>
</dbReference>
<dbReference type="AlphaFoldDB" id="A0A9W6SSH2"/>
<comment type="similarity">
    <text evidence="1">Belongs to the metallophosphoesterase superfamily. YfcE family.</text>
</comment>
<dbReference type="PIRSF" id="PIRSF000883">
    <property type="entry name" value="Pesterase_MJ0912"/>
    <property type="match status" value="1"/>
</dbReference>
<feature type="domain" description="Calcineurin-like phosphoesterase" evidence="3">
    <location>
        <begin position="26"/>
        <end position="211"/>
    </location>
</feature>
<dbReference type="GO" id="GO:0005737">
    <property type="term" value="C:cytoplasm"/>
    <property type="evidence" value="ECO:0007669"/>
    <property type="project" value="TreeGrafter"/>
</dbReference>
<dbReference type="PANTHER" id="PTHR42850:SF2">
    <property type="entry name" value="BLL5683 PROTEIN"/>
    <property type="match status" value="1"/>
</dbReference>
<proteinExistence type="inferred from homology"/>
<dbReference type="Proteomes" id="UP001165079">
    <property type="component" value="Unassembled WGS sequence"/>
</dbReference>